<keyword evidence="3" id="KW-1185">Reference proteome</keyword>
<dbReference type="AlphaFoldDB" id="A0A9E8MLL5"/>
<dbReference type="PANTHER" id="PTHR43245:SF13">
    <property type="entry name" value="UDP-D-APIOSE_UDP-D-XYLOSE SYNTHASE 2"/>
    <property type="match status" value="1"/>
</dbReference>
<dbReference type="EMBL" id="CP113089">
    <property type="protein sequence ID" value="WAB81879.1"/>
    <property type="molecule type" value="Genomic_DNA"/>
</dbReference>
<organism evidence="2 3">
    <name type="scientific">Microcella daejeonensis</name>
    <dbReference type="NCBI Taxonomy" id="2994971"/>
    <lineage>
        <taxon>Bacteria</taxon>
        <taxon>Bacillati</taxon>
        <taxon>Actinomycetota</taxon>
        <taxon>Actinomycetes</taxon>
        <taxon>Micrococcales</taxon>
        <taxon>Microbacteriaceae</taxon>
        <taxon>Microcella</taxon>
    </lineage>
</organism>
<dbReference type="SUPFAM" id="SSF51735">
    <property type="entry name" value="NAD(P)-binding Rossmann-fold domains"/>
    <property type="match status" value="1"/>
</dbReference>
<dbReference type="InterPro" id="IPR001509">
    <property type="entry name" value="Epimerase_deHydtase"/>
</dbReference>
<protein>
    <submittedName>
        <fullName evidence="2">NAD(P)-dependent oxidoreductase</fullName>
    </submittedName>
</protein>
<gene>
    <name evidence="2" type="ORF">OVN18_02330</name>
</gene>
<dbReference type="InterPro" id="IPR050177">
    <property type="entry name" value="Lipid_A_modif_metabolic_enz"/>
</dbReference>
<feature type="domain" description="NAD-dependent epimerase/dehydratase" evidence="1">
    <location>
        <begin position="6"/>
        <end position="215"/>
    </location>
</feature>
<dbReference type="RefSeq" id="WP_267781678.1">
    <property type="nucleotide sequence ID" value="NZ_CP113089.1"/>
</dbReference>
<reference evidence="2" key="1">
    <citation type="submission" date="2022-11" db="EMBL/GenBank/DDBJ databases">
        <title>Description of Microcella daejonensis nov. sp, isolated from riverside soil.</title>
        <authorList>
            <person name="Molina K.M."/>
            <person name="Kim S.B."/>
        </authorList>
    </citation>
    <scope>NUCLEOTIDE SEQUENCE</scope>
    <source>
        <strain evidence="2">MMS21-STM12</strain>
    </source>
</reference>
<dbReference type="Proteomes" id="UP001164706">
    <property type="component" value="Chromosome"/>
</dbReference>
<dbReference type="InterPro" id="IPR036291">
    <property type="entry name" value="NAD(P)-bd_dom_sf"/>
</dbReference>
<proteinExistence type="predicted"/>
<dbReference type="Gene3D" id="3.40.50.720">
    <property type="entry name" value="NAD(P)-binding Rossmann-like Domain"/>
    <property type="match status" value="1"/>
</dbReference>
<dbReference type="KEGG" id="mdb:OVN18_02330"/>
<dbReference type="Pfam" id="PF01370">
    <property type="entry name" value="Epimerase"/>
    <property type="match status" value="1"/>
</dbReference>
<sequence length="281" mass="30611">MIKKAVVTGASGYIGRHLVAELARRGVETVAVSRSPISDVPTGVRFMVEDVFAPSEELMAEISTADVLLHFAWRDGFVLQSRAHGDDLSSHHRFLLAAADAGVGRIAVAGTMHEVGYHEGPVTAETPERPASPYGVAKRALRELLALQLPGRSVDLQWLRCFYIVGDDEHSQSVFSKIRAAALRGDPIFPFTSGKNEYDFIDIGVLAVQIVDAVSQGEHTGIIHCCSGVPESLADRVERYISDNGWRIRLEYGAFPDRPFDSPGIWGDATTISLIQNGTVR</sequence>
<dbReference type="PANTHER" id="PTHR43245">
    <property type="entry name" value="BIFUNCTIONAL POLYMYXIN RESISTANCE PROTEIN ARNA"/>
    <property type="match status" value="1"/>
</dbReference>
<evidence type="ECO:0000313" key="3">
    <source>
        <dbReference type="Proteomes" id="UP001164706"/>
    </source>
</evidence>
<accession>A0A9E8MLL5</accession>
<evidence type="ECO:0000259" key="1">
    <source>
        <dbReference type="Pfam" id="PF01370"/>
    </source>
</evidence>
<evidence type="ECO:0000313" key="2">
    <source>
        <dbReference type="EMBL" id="WAB81879.1"/>
    </source>
</evidence>
<name>A0A9E8MLL5_9MICO</name>